<dbReference type="PANTHER" id="PTHR23416">
    <property type="entry name" value="SIALIC ACID SYNTHASE-RELATED"/>
    <property type="match status" value="1"/>
</dbReference>
<dbReference type="OrthoDB" id="9815592at2"/>
<dbReference type="Gene3D" id="2.160.10.10">
    <property type="entry name" value="Hexapeptide repeat proteins"/>
    <property type="match status" value="1"/>
</dbReference>
<evidence type="ECO:0000313" key="1">
    <source>
        <dbReference type="EMBL" id="OJF90470.1"/>
    </source>
</evidence>
<organism evidence="1 2">
    <name type="scientific">Pararhizobium antarcticum</name>
    <dbReference type="NCBI Taxonomy" id="1798805"/>
    <lineage>
        <taxon>Bacteria</taxon>
        <taxon>Pseudomonadati</taxon>
        <taxon>Pseudomonadota</taxon>
        <taxon>Alphaproteobacteria</taxon>
        <taxon>Hyphomicrobiales</taxon>
        <taxon>Rhizobiaceae</taxon>
        <taxon>Rhizobium/Agrobacterium group</taxon>
        <taxon>Pararhizobium</taxon>
    </lineage>
</organism>
<keyword evidence="2" id="KW-1185">Reference proteome</keyword>
<dbReference type="RefSeq" id="WP_071835524.1">
    <property type="nucleotide sequence ID" value="NZ_LSRP01000140.1"/>
</dbReference>
<protein>
    <recommendedName>
        <fullName evidence="3">Acetyltransferase</fullName>
    </recommendedName>
</protein>
<reference evidence="1 2" key="1">
    <citation type="submission" date="2016-02" db="EMBL/GenBank/DDBJ databases">
        <title>Genome sequencing of a beta-galactosidase producing bacteria Rhizobium sp. 59.</title>
        <authorList>
            <person name="Wang D."/>
            <person name="Kot W."/>
            <person name="Qin Y."/>
            <person name="Hansen L."/>
            <person name="Naqvi K."/>
            <person name="Rensing C."/>
        </authorList>
    </citation>
    <scope>NUCLEOTIDE SEQUENCE [LARGE SCALE GENOMIC DNA]</scope>
    <source>
        <strain evidence="1 2">59</strain>
    </source>
</reference>
<dbReference type="Proteomes" id="UP000182661">
    <property type="component" value="Unassembled WGS sequence"/>
</dbReference>
<sequence>MKPPIFRNELIAGNTFLNEGAAALKGRVFGKTGTGNVLSIGKGTKFSGTVEFQGNNNKVLIGDTCHFRGEIIVKGEGQTVTFGDQSTTVDVYLLCQENCDVHIGKWCMFSREIEIRTTDAHSVIDRVTRKRINPAQSIRIGDHVWVGVGAIINKGAVVPSDCIVGAMAFVNGQFDEEGTILAGTPARVVKRGITWNRSRRDQFSRAQMNQWKD</sequence>
<evidence type="ECO:0008006" key="3">
    <source>
        <dbReference type="Google" id="ProtNLM"/>
    </source>
</evidence>
<dbReference type="SUPFAM" id="SSF51161">
    <property type="entry name" value="Trimeric LpxA-like enzymes"/>
    <property type="match status" value="1"/>
</dbReference>
<comment type="caution">
    <text evidence="1">The sequence shown here is derived from an EMBL/GenBank/DDBJ whole genome shotgun (WGS) entry which is preliminary data.</text>
</comment>
<dbReference type="EMBL" id="LSRP01000140">
    <property type="protein sequence ID" value="OJF90470.1"/>
    <property type="molecule type" value="Genomic_DNA"/>
</dbReference>
<name>A0A657LKS6_9HYPH</name>
<dbReference type="InterPro" id="IPR011004">
    <property type="entry name" value="Trimer_LpxA-like_sf"/>
</dbReference>
<dbReference type="AlphaFoldDB" id="A0A657LKS6"/>
<accession>A0A657LKS6</accession>
<dbReference type="PANTHER" id="PTHR23416:SF78">
    <property type="entry name" value="LIPOPOLYSACCHARIDE BIOSYNTHESIS O-ACETYL TRANSFERASE WBBJ-RELATED"/>
    <property type="match status" value="1"/>
</dbReference>
<proteinExistence type="predicted"/>
<evidence type="ECO:0000313" key="2">
    <source>
        <dbReference type="Proteomes" id="UP000182661"/>
    </source>
</evidence>
<dbReference type="InterPro" id="IPR051159">
    <property type="entry name" value="Hexapeptide_acetyltransf"/>
</dbReference>
<gene>
    <name evidence="1" type="ORF">AX760_07545</name>
</gene>